<dbReference type="Proteomes" id="UP000008315">
    <property type="component" value="Chromosome"/>
</dbReference>
<dbReference type="RefSeq" id="WP_014148958.1">
    <property type="nucleotide sequence ID" value="NC_016112.1"/>
</dbReference>
<keyword evidence="4 7" id="KW-0732">Signal</keyword>
<dbReference type="CDD" id="cd16378">
    <property type="entry name" value="CcmH_N"/>
    <property type="match status" value="1"/>
</dbReference>
<keyword evidence="7" id="KW-0812">Transmembrane</keyword>
<dbReference type="GO" id="GO:0017004">
    <property type="term" value="P:cytochrome complex assembly"/>
    <property type="evidence" value="ECO:0007669"/>
    <property type="project" value="UniProtKB-KW"/>
</dbReference>
<feature type="domain" description="CcmH/CycL/Ccl2/NrfF N-terminal" evidence="8">
    <location>
        <begin position="19"/>
        <end position="160"/>
    </location>
</feature>
<gene>
    <name evidence="9" type="ordered locus">MEALZ_2504</name>
</gene>
<dbReference type="EMBL" id="FO082060">
    <property type="protein sequence ID" value="CCE24182.1"/>
    <property type="molecule type" value="Genomic_DNA"/>
</dbReference>
<evidence type="ECO:0000256" key="6">
    <source>
        <dbReference type="ARBA" id="ARBA00023004"/>
    </source>
</evidence>
<evidence type="ECO:0000313" key="10">
    <source>
        <dbReference type="Proteomes" id="UP000008315"/>
    </source>
</evidence>
<feature type="transmembrane region" description="Helical" evidence="7">
    <location>
        <begin position="115"/>
        <end position="135"/>
    </location>
</feature>
<keyword evidence="2 7" id="KW-0349">Heme</keyword>
<evidence type="ECO:0000256" key="7">
    <source>
        <dbReference type="RuleBase" id="RU364112"/>
    </source>
</evidence>
<dbReference type="Gene3D" id="1.10.8.640">
    <property type="entry name" value="Cytochrome C biogenesis protein"/>
    <property type="match status" value="1"/>
</dbReference>
<dbReference type="InterPro" id="IPR051263">
    <property type="entry name" value="C-type_cytochrome_biogenesis"/>
</dbReference>
<proteinExistence type="inferred from homology"/>
<dbReference type="PANTHER" id="PTHR47870">
    <property type="entry name" value="CYTOCHROME C-TYPE BIOGENESIS PROTEIN CCMH"/>
    <property type="match status" value="1"/>
</dbReference>
<dbReference type="GO" id="GO:0005886">
    <property type="term" value="C:plasma membrane"/>
    <property type="evidence" value="ECO:0007669"/>
    <property type="project" value="TreeGrafter"/>
</dbReference>
<dbReference type="InterPro" id="IPR038297">
    <property type="entry name" value="CcmH/CycL/NrfF/Ccl2_sf"/>
</dbReference>
<organism evidence="9 10">
    <name type="scientific">Methylotuvimicrobium alcaliphilum (strain DSM 19304 / NCIMB 14124 / VKM B-2133 / 20Z)</name>
    <name type="common">Methylomicrobium alcaliphilum</name>
    <dbReference type="NCBI Taxonomy" id="1091494"/>
    <lineage>
        <taxon>Bacteria</taxon>
        <taxon>Pseudomonadati</taxon>
        <taxon>Pseudomonadota</taxon>
        <taxon>Gammaproteobacteria</taxon>
        <taxon>Methylococcales</taxon>
        <taxon>Methylococcaceae</taxon>
        <taxon>Methylotuvimicrobium</taxon>
    </lineage>
</organism>
<dbReference type="KEGG" id="mah:MEALZ_2504"/>
<evidence type="ECO:0000256" key="3">
    <source>
        <dbReference type="ARBA" id="ARBA00022723"/>
    </source>
</evidence>
<evidence type="ECO:0000256" key="4">
    <source>
        <dbReference type="ARBA" id="ARBA00022729"/>
    </source>
</evidence>
<dbReference type="STRING" id="1091494.MEALZ_2504"/>
<dbReference type="PANTHER" id="PTHR47870:SF1">
    <property type="entry name" value="CYTOCHROME C-TYPE BIOGENESIS PROTEIN CCMH"/>
    <property type="match status" value="1"/>
</dbReference>
<evidence type="ECO:0000256" key="1">
    <source>
        <dbReference type="ARBA" id="ARBA00010342"/>
    </source>
</evidence>
<reference evidence="10" key="1">
    <citation type="journal article" date="2012" name="J. Bacteriol.">
        <title>Genome sequence of the haloalkaliphilic methanotrophic bacterium Methylomicrobium alcaliphilum 20Z.</title>
        <authorList>
            <person name="Vuilleumier S."/>
            <person name="Khmelenina V.N."/>
            <person name="Bringel F."/>
            <person name="Reshetnikov A.S."/>
            <person name="Lajus A."/>
            <person name="Mangenot S."/>
            <person name="Rouy Z."/>
            <person name="Op den Camp H.J."/>
            <person name="Jetten M.S."/>
            <person name="Dispirito A.A."/>
            <person name="Dunfield P."/>
            <person name="Klotz M.G."/>
            <person name="Semrau J.D."/>
            <person name="Stein L.Y."/>
            <person name="Barbe V."/>
            <person name="Medigue C."/>
            <person name="Trotsenko Y.A."/>
            <person name="Kalyuzhnaya M.G."/>
        </authorList>
    </citation>
    <scope>NUCLEOTIDE SEQUENCE [LARGE SCALE GENOMIC DNA]</scope>
    <source>
        <strain evidence="10">DSM 19304 / NCIMB 14124 / VKM B-2133 / 20Z</strain>
    </source>
</reference>
<evidence type="ECO:0000256" key="5">
    <source>
        <dbReference type="ARBA" id="ARBA00022748"/>
    </source>
</evidence>
<dbReference type="Pfam" id="PF03918">
    <property type="entry name" value="CcmH"/>
    <property type="match status" value="1"/>
</dbReference>
<keyword evidence="7" id="KW-1133">Transmembrane helix</keyword>
<dbReference type="AlphaFoldDB" id="G4SWG9"/>
<keyword evidence="5" id="KW-0201">Cytochrome c-type biogenesis</keyword>
<accession>G4SWG9</accession>
<keyword evidence="6 7" id="KW-0408">Iron</keyword>
<protein>
    <recommendedName>
        <fullName evidence="7">Cytochrome c-type biogenesis protein</fullName>
    </recommendedName>
</protein>
<evidence type="ECO:0000313" key="9">
    <source>
        <dbReference type="EMBL" id="CCE24182.1"/>
    </source>
</evidence>
<keyword evidence="10" id="KW-1185">Reference proteome</keyword>
<comment type="function">
    <text evidence="7">Possible subunit of a heme lyase.</text>
</comment>
<dbReference type="PATRIC" id="fig|271065.3.peg.2577"/>
<feature type="chain" id="PRO_5011022924" description="Cytochrome c-type biogenesis protein" evidence="7">
    <location>
        <begin position="30"/>
        <end position="166"/>
    </location>
</feature>
<dbReference type="HOGENOM" id="CLU_107187_0_0_6"/>
<sequence>MHVTNHPINAIMRILFLAFFLLWVVQANAAAVEVKNFDTPEQERVYNSLISELRCLVCQNQTIADSNADLAKDLRAQVYKMLQQGKSRQEIVDFMTQRYGDFVLYNPPMKAKTSLLWLAPLLFLVIGLLVAWSVVRKKRLATRSESAHDSAQSEEIRRLLEQGDDR</sequence>
<name>G4SWG9_META2</name>
<keyword evidence="3 7" id="KW-0479">Metal-binding</keyword>
<comment type="similarity">
    <text evidence="1 7">Belongs to the CcmH/CycL/Ccl2/NrfF family.</text>
</comment>
<evidence type="ECO:0000259" key="8">
    <source>
        <dbReference type="Pfam" id="PF03918"/>
    </source>
</evidence>
<dbReference type="GO" id="GO:0046872">
    <property type="term" value="F:metal ion binding"/>
    <property type="evidence" value="ECO:0007669"/>
    <property type="project" value="UniProtKB-KW"/>
</dbReference>
<keyword evidence="7" id="KW-0472">Membrane</keyword>
<feature type="signal peptide" evidence="7">
    <location>
        <begin position="1"/>
        <end position="29"/>
    </location>
</feature>
<dbReference type="InterPro" id="IPR005616">
    <property type="entry name" value="CcmH/CycL/Ccl2/NrfF_N"/>
</dbReference>
<evidence type="ECO:0000256" key="2">
    <source>
        <dbReference type="ARBA" id="ARBA00022617"/>
    </source>
</evidence>
<dbReference type="FunFam" id="1.10.8.640:FF:000001">
    <property type="entry name" value="Cytochrome c-type biogenesis protein"/>
    <property type="match status" value="1"/>
</dbReference>